<feature type="compositionally biased region" description="Polar residues" evidence="1">
    <location>
        <begin position="416"/>
        <end position="431"/>
    </location>
</feature>
<feature type="compositionally biased region" description="Polar residues" evidence="1">
    <location>
        <begin position="247"/>
        <end position="264"/>
    </location>
</feature>
<proteinExistence type="predicted"/>
<feature type="compositionally biased region" description="Polar residues" evidence="1">
    <location>
        <begin position="339"/>
        <end position="356"/>
    </location>
</feature>
<dbReference type="CDD" id="cd12087">
    <property type="entry name" value="TM_EGFR-like"/>
    <property type="match status" value="1"/>
</dbReference>
<keyword evidence="5" id="KW-1185">Reference proteome</keyword>
<reference evidence="4" key="1">
    <citation type="submission" date="2019-10" db="EMBL/GenBank/DDBJ databases">
        <authorList>
            <consortium name="DOE Joint Genome Institute"/>
            <person name="Kuo A."/>
            <person name="Miyauchi S."/>
            <person name="Kiss E."/>
            <person name="Drula E."/>
            <person name="Kohler A."/>
            <person name="Sanchez-Garcia M."/>
            <person name="Andreopoulos B."/>
            <person name="Barry K.W."/>
            <person name="Bonito G."/>
            <person name="Buee M."/>
            <person name="Carver A."/>
            <person name="Chen C."/>
            <person name="Cichocki N."/>
            <person name="Clum A."/>
            <person name="Culley D."/>
            <person name="Crous P.W."/>
            <person name="Fauchery L."/>
            <person name="Girlanda M."/>
            <person name="Hayes R."/>
            <person name="Keri Z."/>
            <person name="LaButti K."/>
            <person name="Lipzen A."/>
            <person name="Lombard V."/>
            <person name="Magnuson J."/>
            <person name="Maillard F."/>
            <person name="Morin E."/>
            <person name="Murat C."/>
            <person name="Nolan M."/>
            <person name="Ohm R."/>
            <person name="Pangilinan J."/>
            <person name="Pereira M."/>
            <person name="Perotto S."/>
            <person name="Peter M."/>
            <person name="Riley R."/>
            <person name="Sitrit Y."/>
            <person name="Stielow B."/>
            <person name="Szollosi G."/>
            <person name="Zifcakova L."/>
            <person name="Stursova M."/>
            <person name="Spatafora J.W."/>
            <person name="Tedersoo L."/>
            <person name="Vaario L.-M."/>
            <person name="Yamada A."/>
            <person name="Yan M."/>
            <person name="Wang P."/>
            <person name="Xu J."/>
            <person name="Bruns T."/>
            <person name="Baldrian P."/>
            <person name="Vilgalys R."/>
            <person name="Henrissat B."/>
            <person name="Grigoriev I.V."/>
            <person name="Hibbett D."/>
            <person name="Nagy L.G."/>
            <person name="Martin F.M."/>
        </authorList>
    </citation>
    <scope>NUCLEOTIDE SEQUENCE</scope>
    <source>
        <strain evidence="4">Prilba</strain>
    </source>
</reference>
<keyword evidence="3" id="KW-0732">Signal</keyword>
<feature type="signal peptide" evidence="3">
    <location>
        <begin position="1"/>
        <end position="19"/>
    </location>
</feature>
<protein>
    <submittedName>
        <fullName evidence="4">Uncharacterized protein</fullName>
    </submittedName>
</protein>
<feature type="region of interest" description="Disordered" evidence="1">
    <location>
        <begin position="338"/>
        <end position="437"/>
    </location>
</feature>
<dbReference type="OrthoDB" id="3267813at2759"/>
<evidence type="ECO:0000313" key="4">
    <source>
        <dbReference type="EMBL" id="KAF8474527.1"/>
    </source>
</evidence>
<accession>A0A9P5K0U4</accession>
<reference evidence="4" key="2">
    <citation type="journal article" date="2020" name="Nat. Commun.">
        <title>Large-scale genome sequencing of mycorrhizal fungi provides insights into the early evolution of symbiotic traits.</title>
        <authorList>
            <person name="Miyauchi S."/>
            <person name="Kiss E."/>
            <person name="Kuo A."/>
            <person name="Drula E."/>
            <person name="Kohler A."/>
            <person name="Sanchez-Garcia M."/>
            <person name="Morin E."/>
            <person name="Andreopoulos B."/>
            <person name="Barry K.W."/>
            <person name="Bonito G."/>
            <person name="Buee M."/>
            <person name="Carver A."/>
            <person name="Chen C."/>
            <person name="Cichocki N."/>
            <person name="Clum A."/>
            <person name="Culley D."/>
            <person name="Crous P.W."/>
            <person name="Fauchery L."/>
            <person name="Girlanda M."/>
            <person name="Hayes R.D."/>
            <person name="Keri Z."/>
            <person name="LaButti K."/>
            <person name="Lipzen A."/>
            <person name="Lombard V."/>
            <person name="Magnuson J."/>
            <person name="Maillard F."/>
            <person name="Murat C."/>
            <person name="Nolan M."/>
            <person name="Ohm R.A."/>
            <person name="Pangilinan J."/>
            <person name="Pereira M.F."/>
            <person name="Perotto S."/>
            <person name="Peter M."/>
            <person name="Pfister S."/>
            <person name="Riley R."/>
            <person name="Sitrit Y."/>
            <person name="Stielow J.B."/>
            <person name="Szollosi G."/>
            <person name="Zifcakova L."/>
            <person name="Stursova M."/>
            <person name="Spatafora J.W."/>
            <person name="Tedersoo L."/>
            <person name="Vaario L.M."/>
            <person name="Yamada A."/>
            <person name="Yan M."/>
            <person name="Wang P."/>
            <person name="Xu J."/>
            <person name="Bruns T."/>
            <person name="Baldrian P."/>
            <person name="Vilgalys R."/>
            <person name="Dunand C."/>
            <person name="Henrissat B."/>
            <person name="Grigoriev I.V."/>
            <person name="Hibbett D."/>
            <person name="Nagy L.G."/>
            <person name="Martin F.M."/>
        </authorList>
    </citation>
    <scope>NUCLEOTIDE SEQUENCE</scope>
    <source>
        <strain evidence="4">Prilba</strain>
    </source>
</reference>
<sequence>MKIPSSLPFLLLFPLLANAYTWQFTNQPRQCQTVSVAVEGSGQPPYSILLIPTGPTPLPNNTEVRTIQNINFTGSSTTLSFKLTYPENSSFVAVLSDSSGFGSGGASASVTVLPSSDSSCYNASQPAQVAWDFSIDPSNGLTQCESVRLWWEPPFVNGTVNFYGTIPGGTSFVIPQGSLSSNNNTGTGFNWTVDITGGTNVLLIGSDDRGIGSGGSAAFIISYATNSSCLSSSSPSSTAGNPAGGSYPTSTNQPSTDNGNHTSSSNTGAIVGGVVGAIVLLLSAALFAFYFLRRRPYSAISKERPVNVLQDDEDGNGEDHDLPQYYAPEPYLVPDPTIRGTSDAASTQERPLSMTTADFMRPPTPMTAASTTTRKSAAPPQLRPVNIIQHDDAGPSDDPSGHSEAETIELPPAYTNIRQAQRSPLASSTPAATEDDS</sequence>
<gene>
    <name evidence="4" type="ORF">DFH94DRAFT_134451</name>
</gene>
<feature type="transmembrane region" description="Helical" evidence="2">
    <location>
        <begin position="270"/>
        <end position="292"/>
    </location>
</feature>
<feature type="compositionally biased region" description="Basic and acidic residues" evidence="1">
    <location>
        <begin position="389"/>
        <end position="405"/>
    </location>
</feature>
<name>A0A9P5K0U4_9AGAM</name>
<evidence type="ECO:0000313" key="5">
    <source>
        <dbReference type="Proteomes" id="UP000759537"/>
    </source>
</evidence>
<feature type="region of interest" description="Disordered" evidence="1">
    <location>
        <begin position="232"/>
        <end position="264"/>
    </location>
</feature>
<evidence type="ECO:0000256" key="2">
    <source>
        <dbReference type="SAM" id="Phobius"/>
    </source>
</evidence>
<dbReference type="Gene3D" id="1.20.5.510">
    <property type="entry name" value="Single helix bin"/>
    <property type="match status" value="1"/>
</dbReference>
<dbReference type="EMBL" id="WHVB01000017">
    <property type="protein sequence ID" value="KAF8474527.1"/>
    <property type="molecule type" value="Genomic_DNA"/>
</dbReference>
<evidence type="ECO:0000256" key="3">
    <source>
        <dbReference type="SAM" id="SignalP"/>
    </source>
</evidence>
<evidence type="ECO:0000256" key="1">
    <source>
        <dbReference type="SAM" id="MobiDB-lite"/>
    </source>
</evidence>
<feature type="compositionally biased region" description="Low complexity" evidence="1">
    <location>
        <begin position="366"/>
        <end position="378"/>
    </location>
</feature>
<feature type="chain" id="PRO_5040425412" evidence="3">
    <location>
        <begin position="20"/>
        <end position="437"/>
    </location>
</feature>
<keyword evidence="2" id="KW-1133">Transmembrane helix</keyword>
<dbReference type="Proteomes" id="UP000759537">
    <property type="component" value="Unassembled WGS sequence"/>
</dbReference>
<keyword evidence="2" id="KW-0812">Transmembrane</keyword>
<feature type="compositionally biased region" description="Low complexity" evidence="1">
    <location>
        <begin position="232"/>
        <end position="246"/>
    </location>
</feature>
<keyword evidence="2" id="KW-0472">Membrane</keyword>
<comment type="caution">
    <text evidence="4">The sequence shown here is derived from an EMBL/GenBank/DDBJ whole genome shotgun (WGS) entry which is preliminary data.</text>
</comment>
<dbReference type="AlphaFoldDB" id="A0A9P5K0U4"/>
<organism evidence="4 5">
    <name type="scientific">Russula ochroleuca</name>
    <dbReference type="NCBI Taxonomy" id="152965"/>
    <lineage>
        <taxon>Eukaryota</taxon>
        <taxon>Fungi</taxon>
        <taxon>Dikarya</taxon>
        <taxon>Basidiomycota</taxon>
        <taxon>Agaricomycotina</taxon>
        <taxon>Agaricomycetes</taxon>
        <taxon>Russulales</taxon>
        <taxon>Russulaceae</taxon>
        <taxon>Russula</taxon>
    </lineage>
</organism>